<gene>
    <name evidence="22" type="ORF">Anas_06030</name>
</gene>
<evidence type="ECO:0000256" key="13">
    <source>
        <dbReference type="ARBA" id="ARBA00048144"/>
    </source>
</evidence>
<dbReference type="PANTHER" id="PTHR44229">
    <property type="entry name" value="15-HYDROXYPROSTAGLANDIN DEHYDROGENASE [NAD(+)]"/>
    <property type="match status" value="1"/>
</dbReference>
<comment type="catalytic activity">
    <reaction evidence="16">
        <text>lipoxin A4 + NAD(+) = 15-oxo-(5S,6R)-dihydroxy-(7E,9E,11Z,13E)-eicosatetraenoate + NADH + H(+)</text>
        <dbReference type="Rhea" id="RHEA:41572"/>
        <dbReference type="ChEBI" id="CHEBI:15378"/>
        <dbReference type="ChEBI" id="CHEBI:57540"/>
        <dbReference type="ChEBI" id="CHEBI:57945"/>
        <dbReference type="ChEBI" id="CHEBI:67026"/>
        <dbReference type="ChEBI" id="CHEBI:78311"/>
    </reaction>
    <physiologicalReaction direction="left-to-right" evidence="16">
        <dbReference type="Rhea" id="RHEA:41573"/>
    </physiologicalReaction>
</comment>
<evidence type="ECO:0000256" key="19">
    <source>
        <dbReference type="ARBA" id="ARBA00048921"/>
    </source>
</evidence>
<dbReference type="PROSITE" id="PS00061">
    <property type="entry name" value="ADH_SHORT"/>
    <property type="match status" value="1"/>
</dbReference>
<comment type="catalytic activity">
    <reaction evidence="14">
        <text>resolvin D1 + NAD(+) = 17-oxoresolvin D1 + NADH + H(+)</text>
        <dbReference type="Rhea" id="RHEA:50128"/>
        <dbReference type="ChEBI" id="CHEBI:15378"/>
        <dbReference type="ChEBI" id="CHEBI:57540"/>
        <dbReference type="ChEBI" id="CHEBI:57945"/>
        <dbReference type="ChEBI" id="CHEBI:132079"/>
        <dbReference type="ChEBI" id="CHEBI:132081"/>
    </reaction>
    <physiologicalReaction direction="left-to-right" evidence="14">
        <dbReference type="Rhea" id="RHEA:50129"/>
    </physiologicalReaction>
</comment>
<dbReference type="SUPFAM" id="SSF51735">
    <property type="entry name" value="NAD(P)-binding Rossmann-fold domains"/>
    <property type="match status" value="1"/>
</dbReference>
<dbReference type="AlphaFoldDB" id="A0A5N5TH45"/>
<evidence type="ECO:0000313" key="23">
    <source>
        <dbReference type="Proteomes" id="UP000326759"/>
    </source>
</evidence>
<evidence type="ECO:0000256" key="14">
    <source>
        <dbReference type="ARBA" id="ARBA00048170"/>
    </source>
</evidence>
<comment type="catalytic activity">
    <reaction evidence="18">
        <text>prostaglandin E2 + NAD(+) = 15-oxoprostaglandin E2 + NADH + H(+)</text>
        <dbReference type="Rhea" id="RHEA:11876"/>
        <dbReference type="ChEBI" id="CHEBI:15378"/>
        <dbReference type="ChEBI" id="CHEBI:57400"/>
        <dbReference type="ChEBI" id="CHEBI:57540"/>
        <dbReference type="ChEBI" id="CHEBI:57945"/>
        <dbReference type="ChEBI" id="CHEBI:606564"/>
        <dbReference type="EC" id="1.1.1.141"/>
    </reaction>
    <physiologicalReaction direction="left-to-right" evidence="18">
        <dbReference type="Rhea" id="RHEA:11877"/>
    </physiologicalReaction>
</comment>
<evidence type="ECO:0000256" key="5">
    <source>
        <dbReference type="ARBA" id="ARBA00040276"/>
    </source>
</evidence>
<dbReference type="InterPro" id="IPR002347">
    <property type="entry name" value="SDR_fam"/>
</dbReference>
<evidence type="ECO:0000256" key="15">
    <source>
        <dbReference type="ARBA" id="ARBA00048393"/>
    </source>
</evidence>
<dbReference type="Pfam" id="PF00106">
    <property type="entry name" value="adh_short"/>
    <property type="match status" value="1"/>
</dbReference>
<comment type="caution">
    <text evidence="22">The sequence shown here is derived from an EMBL/GenBank/DDBJ whole genome shotgun (WGS) entry which is preliminary data.</text>
</comment>
<keyword evidence="23" id="KW-1185">Reference proteome</keyword>
<dbReference type="OrthoDB" id="417891at2759"/>
<comment type="catalytic activity">
    <reaction evidence="12">
        <text>15-oxo-(5S,6R)-dihydroxy-(7E,9E,11Z)-eicosatrienoate + NADH + H(+) = (5S,6R,15S)-trihydroxy-(7E,9E,11Z)-eicosatrienoate + NAD(+)</text>
        <dbReference type="Rhea" id="RHEA:41596"/>
        <dbReference type="ChEBI" id="CHEBI:15378"/>
        <dbReference type="ChEBI" id="CHEBI:57540"/>
        <dbReference type="ChEBI" id="CHEBI:57945"/>
        <dbReference type="ChEBI" id="CHEBI:78325"/>
        <dbReference type="ChEBI" id="CHEBI:78329"/>
    </reaction>
    <physiologicalReaction direction="left-to-right" evidence="12">
        <dbReference type="Rhea" id="RHEA:41597"/>
    </physiologicalReaction>
</comment>
<dbReference type="Proteomes" id="UP000326759">
    <property type="component" value="Unassembled WGS sequence"/>
</dbReference>
<evidence type="ECO:0000256" key="17">
    <source>
        <dbReference type="ARBA" id="ARBA00048611"/>
    </source>
</evidence>
<evidence type="ECO:0000256" key="20">
    <source>
        <dbReference type="ARBA" id="ARBA00049151"/>
    </source>
</evidence>
<dbReference type="InterPro" id="IPR020904">
    <property type="entry name" value="Sc_DH/Rdtase_CS"/>
</dbReference>
<evidence type="ECO:0000256" key="9">
    <source>
        <dbReference type="ARBA" id="ARBA00047325"/>
    </source>
</evidence>
<accession>A0A5N5TH45</accession>
<comment type="function">
    <text evidence="8">Catalyzes the NAD-dependent dehydrogenation (oxidation) of a broad array of hydroxylated polyunsaturated fatty acids (mainly eicosanoids and docosanoids, including prostaglandins, lipoxins and resolvins), yielding their corresponding keto (oxo) metabolites. Decreases the levels of the pro-proliferative prostaglandins such as prostaglandin E2 (whose activity is increased in cancer because of an increase in the expression of cyclooxygenase 2) and generates oxo-fatty acid products that can profoundly influence cell function by abrogating pro-inflammatory cytokine expression. Converts resolvins E1, D1 and D2 to their oxo products, which represents a mode of resolvin inactivation. Resolvin E1 plays important roles during the resolution phase of acute inflammation, while resolvins D1 and D2 have a unique role in obesity-induced adipose inflammation.</text>
</comment>
<name>A0A5N5TH45_9CRUS</name>
<comment type="catalytic activity">
    <reaction evidence="17">
        <text>prostaglandin A1 + NAD(+) = 15-oxo-prostaglandin A1 + NADH + H(+)</text>
        <dbReference type="Rhea" id="RHEA:41263"/>
        <dbReference type="ChEBI" id="CHEBI:15378"/>
        <dbReference type="ChEBI" id="CHEBI:57398"/>
        <dbReference type="ChEBI" id="CHEBI:57540"/>
        <dbReference type="ChEBI" id="CHEBI:57945"/>
        <dbReference type="ChEBI" id="CHEBI:85072"/>
    </reaction>
    <physiologicalReaction direction="left-to-right" evidence="17">
        <dbReference type="Rhea" id="RHEA:41264"/>
    </physiologicalReaction>
</comment>
<comment type="catalytic activity">
    <reaction evidence="9">
        <text>prostaglandin E1 + NAD(+) = 15-oxoprostaglandin E1 + NADH + H(+)</text>
        <dbReference type="Rhea" id="RHEA:16477"/>
        <dbReference type="ChEBI" id="CHEBI:15378"/>
        <dbReference type="ChEBI" id="CHEBI:57397"/>
        <dbReference type="ChEBI" id="CHEBI:57401"/>
        <dbReference type="ChEBI" id="CHEBI:57540"/>
        <dbReference type="ChEBI" id="CHEBI:57945"/>
    </reaction>
    <physiologicalReaction direction="left-to-right" evidence="9">
        <dbReference type="Rhea" id="RHEA:16478"/>
    </physiologicalReaction>
</comment>
<dbReference type="GO" id="GO:0005737">
    <property type="term" value="C:cytoplasm"/>
    <property type="evidence" value="ECO:0007669"/>
    <property type="project" value="TreeGrafter"/>
</dbReference>
<evidence type="ECO:0000256" key="10">
    <source>
        <dbReference type="ARBA" id="ARBA00047672"/>
    </source>
</evidence>
<comment type="catalytic activity">
    <reaction evidence="19">
        <text>resolvin D2 + NAD(+) = 16-oxoresolvin D2 + NADH + H(+)</text>
        <dbReference type="Rhea" id="RHEA:53588"/>
        <dbReference type="ChEBI" id="CHEBI:15378"/>
        <dbReference type="ChEBI" id="CHEBI:57540"/>
        <dbReference type="ChEBI" id="CHEBI:57945"/>
        <dbReference type="ChEBI" id="CHEBI:133367"/>
        <dbReference type="ChEBI" id="CHEBI:137498"/>
    </reaction>
    <physiologicalReaction direction="left-to-right" evidence="19">
        <dbReference type="Rhea" id="RHEA:53589"/>
    </physiologicalReaction>
</comment>
<dbReference type="EC" id="1.1.1.232" evidence="4"/>
<comment type="catalytic activity">
    <reaction evidence="21">
        <text>resolvin E1 + NAD(+) = 18-oxo-resolvin E1 + NADH + H(+)</text>
        <dbReference type="Rhea" id="RHEA:49244"/>
        <dbReference type="ChEBI" id="CHEBI:15378"/>
        <dbReference type="ChEBI" id="CHEBI:57540"/>
        <dbReference type="ChEBI" id="CHEBI:57945"/>
        <dbReference type="ChEBI" id="CHEBI:91000"/>
        <dbReference type="ChEBI" id="CHEBI:91001"/>
    </reaction>
    <physiologicalReaction direction="left-to-right" evidence="21">
        <dbReference type="Rhea" id="RHEA:49245"/>
    </physiologicalReaction>
</comment>
<comment type="catalytic activity">
    <reaction evidence="10">
        <text>resolvin D1 + NAD(+) = 8-oxoresolvin D1 + NADH + H(+)</text>
        <dbReference type="Rhea" id="RHEA:50124"/>
        <dbReference type="ChEBI" id="CHEBI:15378"/>
        <dbReference type="ChEBI" id="CHEBI:57540"/>
        <dbReference type="ChEBI" id="CHEBI:57945"/>
        <dbReference type="ChEBI" id="CHEBI:132079"/>
        <dbReference type="ChEBI" id="CHEBI:132080"/>
    </reaction>
    <physiologicalReaction direction="left-to-right" evidence="10">
        <dbReference type="Rhea" id="RHEA:50125"/>
    </physiologicalReaction>
</comment>
<comment type="catalytic activity">
    <reaction evidence="13">
        <text>(11R)-hydroxy-(5Z,8Z,12E,14Z)-eicosatetraenoate + NAD(+) = 11-oxo-(5Z,8Z,12E,14Z)-eicosatetraenoate + NADH + H(+)</text>
        <dbReference type="Rhea" id="RHEA:48640"/>
        <dbReference type="ChEBI" id="CHEBI:15378"/>
        <dbReference type="ChEBI" id="CHEBI:57540"/>
        <dbReference type="ChEBI" id="CHEBI:57945"/>
        <dbReference type="ChEBI" id="CHEBI:78836"/>
        <dbReference type="ChEBI" id="CHEBI:90697"/>
    </reaction>
    <physiologicalReaction direction="left-to-right" evidence="13">
        <dbReference type="Rhea" id="RHEA:48641"/>
    </physiologicalReaction>
</comment>
<dbReference type="Gene3D" id="3.40.50.720">
    <property type="entry name" value="NAD(P)-binding Rossmann-like Domain"/>
    <property type="match status" value="1"/>
</dbReference>
<evidence type="ECO:0000256" key="7">
    <source>
        <dbReference type="ARBA" id="ARBA00042026"/>
    </source>
</evidence>
<evidence type="ECO:0000256" key="18">
    <source>
        <dbReference type="ARBA" id="ARBA00048739"/>
    </source>
</evidence>
<dbReference type="InterPro" id="IPR036291">
    <property type="entry name" value="NAD(P)-bd_dom_sf"/>
</dbReference>
<evidence type="ECO:0000256" key="6">
    <source>
        <dbReference type="ARBA" id="ARBA00041812"/>
    </source>
</evidence>
<evidence type="ECO:0000256" key="2">
    <source>
        <dbReference type="ARBA" id="ARBA00023002"/>
    </source>
</evidence>
<comment type="catalytic activity">
    <reaction evidence="11">
        <text>14-hydroxy-(4Z,7Z,10Z,12E,16Z,19Z)-docosahexaenoate + NAD(+) = 14-oxo-(4Z,7Z,10Z,12E,16Z,19Z)-docosahexaenoate + NADH + H(+)</text>
        <dbReference type="Rhea" id="RHEA:48952"/>
        <dbReference type="ChEBI" id="CHEBI:15378"/>
        <dbReference type="ChEBI" id="CHEBI:57540"/>
        <dbReference type="ChEBI" id="CHEBI:57945"/>
        <dbReference type="ChEBI" id="CHEBI:90866"/>
        <dbReference type="ChEBI" id="CHEBI:90867"/>
    </reaction>
    <physiologicalReaction direction="left-to-right" evidence="11">
        <dbReference type="Rhea" id="RHEA:48953"/>
    </physiologicalReaction>
</comment>
<dbReference type="GO" id="GO:0016404">
    <property type="term" value="F:15-hydroxyprostaglandin dehydrogenase (NAD+) activity"/>
    <property type="evidence" value="ECO:0007669"/>
    <property type="project" value="UniProtKB-EC"/>
</dbReference>
<sequence length="128" mass="14014">MLRTELARKRMGTNNGGKGGFVVNIASICGVVPEPTITFYGAAKAAVVHYSRIVGVRAYNEYSEEFLRLVLSNDISKLEPKEIGESVIKLINDNKPGGVAIVDKDGGFFYVPPSFDTNFSISKLEQRN</sequence>
<dbReference type="PANTHER" id="PTHR44229:SF4">
    <property type="entry name" value="15-HYDROXYPROSTAGLANDIN DEHYDROGENASE [NAD(+)]"/>
    <property type="match status" value="1"/>
</dbReference>
<evidence type="ECO:0000256" key="8">
    <source>
        <dbReference type="ARBA" id="ARBA00045705"/>
    </source>
</evidence>
<evidence type="ECO:0000313" key="22">
    <source>
        <dbReference type="EMBL" id="KAB7505509.1"/>
    </source>
</evidence>
<comment type="catalytic activity">
    <reaction evidence="20">
        <text>(15S)-hydroxy-(5Z,8Z,11Z,13E)-eicosatetraenoate + NAD(+) = 15-oxo-(5Z,8Z,11Z,13E)-eicosatetraenoate + NADH + H(+)</text>
        <dbReference type="Rhea" id="RHEA:23260"/>
        <dbReference type="ChEBI" id="CHEBI:15378"/>
        <dbReference type="ChEBI" id="CHEBI:57409"/>
        <dbReference type="ChEBI" id="CHEBI:57410"/>
        <dbReference type="ChEBI" id="CHEBI:57540"/>
        <dbReference type="ChEBI" id="CHEBI:57945"/>
        <dbReference type="EC" id="1.1.1.232"/>
    </reaction>
    <physiologicalReaction direction="left-to-right" evidence="20">
        <dbReference type="Rhea" id="RHEA:23261"/>
    </physiologicalReaction>
</comment>
<evidence type="ECO:0000256" key="12">
    <source>
        <dbReference type="ARBA" id="ARBA00048140"/>
    </source>
</evidence>
<comment type="catalytic activity">
    <reaction evidence="15">
        <text>resolvin D2 + NAD(+) = 7-oxoresolvin D2 + NADH + H(+)</text>
        <dbReference type="Rhea" id="RHEA:53584"/>
        <dbReference type="ChEBI" id="CHEBI:15378"/>
        <dbReference type="ChEBI" id="CHEBI:57540"/>
        <dbReference type="ChEBI" id="CHEBI:57945"/>
        <dbReference type="ChEBI" id="CHEBI:133367"/>
        <dbReference type="ChEBI" id="CHEBI:137497"/>
    </reaction>
    <physiologicalReaction direction="left-to-right" evidence="15">
        <dbReference type="Rhea" id="RHEA:53585"/>
    </physiologicalReaction>
</comment>
<dbReference type="EC" id="1.1.1.141" evidence="3"/>
<organism evidence="22 23">
    <name type="scientific">Armadillidium nasatum</name>
    <dbReference type="NCBI Taxonomy" id="96803"/>
    <lineage>
        <taxon>Eukaryota</taxon>
        <taxon>Metazoa</taxon>
        <taxon>Ecdysozoa</taxon>
        <taxon>Arthropoda</taxon>
        <taxon>Crustacea</taxon>
        <taxon>Multicrustacea</taxon>
        <taxon>Malacostraca</taxon>
        <taxon>Eumalacostraca</taxon>
        <taxon>Peracarida</taxon>
        <taxon>Isopoda</taxon>
        <taxon>Oniscidea</taxon>
        <taxon>Crinocheta</taxon>
        <taxon>Armadillidiidae</taxon>
        <taxon>Armadillidium</taxon>
    </lineage>
</organism>
<evidence type="ECO:0000256" key="1">
    <source>
        <dbReference type="ARBA" id="ARBA00006484"/>
    </source>
</evidence>
<comment type="similarity">
    <text evidence="1">Belongs to the short-chain dehydrogenases/reductases (SDR) family.</text>
</comment>
<protein>
    <recommendedName>
        <fullName evidence="5">15-hydroxyprostaglandin dehydrogenase [NAD(+)]</fullName>
        <ecNumber evidence="3">1.1.1.141</ecNumber>
        <ecNumber evidence="4">1.1.1.232</ecNumber>
    </recommendedName>
    <alternativeName>
        <fullName evidence="7">Eicosanoid/docosanoid dehydrogenase [NAD(+)]</fullName>
    </alternativeName>
    <alternativeName>
        <fullName evidence="6">Prostaglandin dehydrogenase 1</fullName>
    </alternativeName>
</protein>
<dbReference type="EMBL" id="SEYY01001204">
    <property type="protein sequence ID" value="KAB7505509.1"/>
    <property type="molecule type" value="Genomic_DNA"/>
</dbReference>
<keyword evidence="2" id="KW-0560">Oxidoreductase</keyword>
<proteinExistence type="inferred from homology"/>
<evidence type="ECO:0000256" key="3">
    <source>
        <dbReference type="ARBA" id="ARBA00038968"/>
    </source>
</evidence>
<evidence type="ECO:0000256" key="21">
    <source>
        <dbReference type="ARBA" id="ARBA00049188"/>
    </source>
</evidence>
<evidence type="ECO:0000256" key="4">
    <source>
        <dbReference type="ARBA" id="ARBA00039060"/>
    </source>
</evidence>
<evidence type="ECO:0000256" key="16">
    <source>
        <dbReference type="ARBA" id="ARBA00048535"/>
    </source>
</evidence>
<dbReference type="GO" id="GO:0047034">
    <property type="term" value="F:15-hydroxyicosatetraenoate dehydrogenase activity"/>
    <property type="evidence" value="ECO:0007669"/>
    <property type="project" value="UniProtKB-EC"/>
</dbReference>
<reference evidence="22 23" key="1">
    <citation type="journal article" date="2019" name="PLoS Biol.">
        <title>Sex chromosomes control vertical transmission of feminizing Wolbachia symbionts in an isopod.</title>
        <authorList>
            <person name="Becking T."/>
            <person name="Chebbi M.A."/>
            <person name="Giraud I."/>
            <person name="Moumen B."/>
            <person name="Laverre T."/>
            <person name="Caubet Y."/>
            <person name="Peccoud J."/>
            <person name="Gilbert C."/>
            <person name="Cordaux R."/>
        </authorList>
    </citation>
    <scope>NUCLEOTIDE SEQUENCE [LARGE SCALE GENOMIC DNA]</scope>
    <source>
        <strain evidence="22">ANa2</strain>
        <tissue evidence="22">Whole body excluding digestive tract and cuticle</tissue>
    </source>
</reference>
<evidence type="ECO:0000256" key="11">
    <source>
        <dbReference type="ARBA" id="ARBA00048008"/>
    </source>
</evidence>